<dbReference type="GO" id="GO:0046677">
    <property type="term" value="P:response to antibiotic"/>
    <property type="evidence" value="ECO:0007669"/>
    <property type="project" value="TreeGrafter"/>
</dbReference>
<keyword evidence="4" id="KW-0732">Signal</keyword>
<dbReference type="Gene3D" id="2.40.420.20">
    <property type="match status" value="1"/>
</dbReference>
<dbReference type="InterPro" id="IPR058624">
    <property type="entry name" value="MdtA-like_HH"/>
</dbReference>
<dbReference type="FunFam" id="2.40.420.20:FF:000001">
    <property type="entry name" value="Efflux RND transporter periplasmic adaptor subunit"/>
    <property type="match status" value="1"/>
</dbReference>
<reference evidence="9 10" key="1">
    <citation type="submission" date="2020-03" db="EMBL/GenBank/DDBJ databases">
        <title>Sphingomonas sp. nov., isolated from fish.</title>
        <authorList>
            <person name="Hyun D.-W."/>
            <person name="Bae J.-W."/>
        </authorList>
    </citation>
    <scope>NUCLEOTIDE SEQUENCE [LARGE SCALE GENOMIC DNA]</scope>
    <source>
        <strain evidence="9 10">HDW15B</strain>
    </source>
</reference>
<evidence type="ECO:0000256" key="2">
    <source>
        <dbReference type="ARBA" id="ARBA00009477"/>
    </source>
</evidence>
<evidence type="ECO:0000259" key="8">
    <source>
        <dbReference type="Pfam" id="PF25967"/>
    </source>
</evidence>
<feature type="region of interest" description="Disordered" evidence="3">
    <location>
        <begin position="364"/>
        <end position="403"/>
    </location>
</feature>
<dbReference type="Gene3D" id="2.40.50.100">
    <property type="match status" value="1"/>
</dbReference>
<protein>
    <submittedName>
        <fullName evidence="9">Efflux RND transporter periplasmic adaptor subunit</fullName>
    </submittedName>
</protein>
<dbReference type="Pfam" id="PF25967">
    <property type="entry name" value="RND-MFP_C"/>
    <property type="match status" value="1"/>
</dbReference>
<dbReference type="GO" id="GO:0030313">
    <property type="term" value="C:cell envelope"/>
    <property type="evidence" value="ECO:0007669"/>
    <property type="project" value="UniProtKB-SubCell"/>
</dbReference>
<dbReference type="PANTHER" id="PTHR30158">
    <property type="entry name" value="ACRA/E-RELATED COMPONENT OF DRUG EFFLUX TRANSPORTER"/>
    <property type="match status" value="1"/>
</dbReference>
<dbReference type="AlphaFoldDB" id="A0A6G7YMR6"/>
<dbReference type="InterPro" id="IPR058625">
    <property type="entry name" value="MdtA-like_BSH"/>
</dbReference>
<dbReference type="GO" id="GO:0022857">
    <property type="term" value="F:transmembrane transporter activity"/>
    <property type="evidence" value="ECO:0007669"/>
    <property type="project" value="InterPro"/>
</dbReference>
<dbReference type="PROSITE" id="PS51257">
    <property type="entry name" value="PROKAR_LIPOPROTEIN"/>
    <property type="match status" value="1"/>
</dbReference>
<dbReference type="RefSeq" id="WP_166410439.1">
    <property type="nucleotide sequence ID" value="NZ_CP049869.1"/>
</dbReference>
<dbReference type="InterPro" id="IPR058626">
    <property type="entry name" value="MdtA-like_b-barrel"/>
</dbReference>
<feature type="domain" description="Multidrug resistance protein MdtA-like alpha-helical hairpin" evidence="5">
    <location>
        <begin position="108"/>
        <end position="176"/>
    </location>
</feature>
<evidence type="ECO:0000313" key="10">
    <source>
        <dbReference type="Proteomes" id="UP000503222"/>
    </source>
</evidence>
<dbReference type="Pfam" id="PF25876">
    <property type="entry name" value="HH_MFP_RND"/>
    <property type="match status" value="1"/>
</dbReference>
<evidence type="ECO:0000256" key="1">
    <source>
        <dbReference type="ARBA" id="ARBA00004196"/>
    </source>
</evidence>
<dbReference type="Pfam" id="PF25917">
    <property type="entry name" value="BSH_RND"/>
    <property type="match status" value="1"/>
</dbReference>
<dbReference type="InterPro" id="IPR058627">
    <property type="entry name" value="MdtA-like_C"/>
</dbReference>
<dbReference type="EMBL" id="CP049869">
    <property type="protein sequence ID" value="QIK78045.1"/>
    <property type="molecule type" value="Genomic_DNA"/>
</dbReference>
<feature type="compositionally biased region" description="Low complexity" evidence="3">
    <location>
        <begin position="390"/>
        <end position="403"/>
    </location>
</feature>
<dbReference type="PANTHER" id="PTHR30158:SF3">
    <property type="entry name" value="MULTIDRUG EFFLUX PUMP SUBUNIT ACRA-RELATED"/>
    <property type="match status" value="1"/>
</dbReference>
<feature type="domain" description="Multidrug resistance protein MdtA-like barrel-sandwich hybrid" evidence="6">
    <location>
        <begin position="67"/>
        <end position="209"/>
    </location>
</feature>
<dbReference type="Pfam" id="PF25944">
    <property type="entry name" value="Beta-barrel_RND"/>
    <property type="match status" value="1"/>
</dbReference>
<dbReference type="KEGG" id="spii:G7077_03090"/>
<name>A0A6G7YMR6_9SPHN</name>
<feature type="signal peptide" evidence="4">
    <location>
        <begin position="1"/>
        <end position="24"/>
    </location>
</feature>
<comment type="subcellular location">
    <subcellularLocation>
        <location evidence="1">Cell envelope</location>
    </subcellularLocation>
</comment>
<feature type="domain" description="Multidrug resistance protein MdtA-like C-terminal permuted SH3" evidence="8">
    <location>
        <begin position="304"/>
        <end position="364"/>
    </location>
</feature>
<evidence type="ECO:0000259" key="7">
    <source>
        <dbReference type="Pfam" id="PF25944"/>
    </source>
</evidence>
<organism evidence="9 10">
    <name type="scientific">Sphingomonas piscis</name>
    <dbReference type="NCBI Taxonomy" id="2714943"/>
    <lineage>
        <taxon>Bacteria</taxon>
        <taxon>Pseudomonadati</taxon>
        <taxon>Pseudomonadota</taxon>
        <taxon>Alphaproteobacteria</taxon>
        <taxon>Sphingomonadales</taxon>
        <taxon>Sphingomonadaceae</taxon>
        <taxon>Sphingomonas</taxon>
    </lineage>
</organism>
<evidence type="ECO:0000256" key="4">
    <source>
        <dbReference type="SAM" id="SignalP"/>
    </source>
</evidence>
<feature type="domain" description="Multidrug resistance protein MdtA-like beta-barrel" evidence="7">
    <location>
        <begin position="213"/>
        <end position="297"/>
    </location>
</feature>
<accession>A0A6G7YMR6</accession>
<dbReference type="Gene3D" id="2.40.30.170">
    <property type="match status" value="1"/>
</dbReference>
<evidence type="ECO:0000256" key="3">
    <source>
        <dbReference type="SAM" id="MobiDB-lite"/>
    </source>
</evidence>
<dbReference type="Gene3D" id="1.10.287.470">
    <property type="entry name" value="Helix hairpin bin"/>
    <property type="match status" value="1"/>
</dbReference>
<dbReference type="GO" id="GO:0005886">
    <property type="term" value="C:plasma membrane"/>
    <property type="evidence" value="ECO:0007669"/>
    <property type="project" value="TreeGrafter"/>
</dbReference>
<evidence type="ECO:0000259" key="6">
    <source>
        <dbReference type="Pfam" id="PF25917"/>
    </source>
</evidence>
<dbReference type="Proteomes" id="UP000503222">
    <property type="component" value="Chromosome"/>
</dbReference>
<dbReference type="InterPro" id="IPR006143">
    <property type="entry name" value="RND_pump_MFP"/>
</dbReference>
<evidence type="ECO:0000259" key="5">
    <source>
        <dbReference type="Pfam" id="PF25876"/>
    </source>
</evidence>
<gene>
    <name evidence="9" type="ORF">G7077_03090</name>
</gene>
<sequence length="403" mass="42281">MPSIAPRAALLAIAASALSLTACSGSDREGQQGGGQRGPTQVGFVVAQLASVPLQSSLGGRTVAFQQSEVRPQVSGLVRRRLFQEGSYVRQGQALYQIDPSLYQAAVNQQRANVAAAQATAQAAQERANRYRPLAEIEAVAQQDYTDAAAQARQARAQVAQNNAALQTAQINLRFTTITAPISGRIGRSLSTVGALVTASQADPLAVIQGVDPMYVDIQQSAADLLTLKRSLASGGALSGSTQVRLKLEDGSDYGYTGTVQFSEALVNESTGTVTLRARMPNPQGILLPGMFVQAEFTQAVTPNVVLVPQAALQRDIGGQGFVFVVGAGNKAERRPVQATRTYGPNWVVTVGLRPGDKIITQGTANLRTGAPLRPVPANAPQRIAPRPPGAAGQQSGNQQGRR</sequence>
<comment type="similarity">
    <text evidence="2">Belongs to the membrane fusion protein (MFP) (TC 8.A.1) family.</text>
</comment>
<dbReference type="SUPFAM" id="SSF111369">
    <property type="entry name" value="HlyD-like secretion proteins"/>
    <property type="match status" value="1"/>
</dbReference>
<dbReference type="NCBIfam" id="TIGR01730">
    <property type="entry name" value="RND_mfp"/>
    <property type="match status" value="1"/>
</dbReference>
<feature type="chain" id="PRO_5026193255" evidence="4">
    <location>
        <begin position="25"/>
        <end position="403"/>
    </location>
</feature>
<proteinExistence type="inferred from homology"/>
<evidence type="ECO:0000313" key="9">
    <source>
        <dbReference type="EMBL" id="QIK78045.1"/>
    </source>
</evidence>
<keyword evidence="10" id="KW-1185">Reference proteome</keyword>